<dbReference type="PROSITE" id="PS51159">
    <property type="entry name" value="CBM21"/>
    <property type="match status" value="1"/>
</dbReference>
<dbReference type="Proteomes" id="UP000559256">
    <property type="component" value="Unassembled WGS sequence"/>
</dbReference>
<feature type="region of interest" description="Disordered" evidence="1">
    <location>
        <begin position="763"/>
        <end position="799"/>
    </location>
</feature>
<dbReference type="GO" id="GO:0005979">
    <property type="term" value="P:regulation of glycogen biosynthetic process"/>
    <property type="evidence" value="ECO:0007669"/>
    <property type="project" value="TreeGrafter"/>
</dbReference>
<dbReference type="GO" id="GO:0008157">
    <property type="term" value="F:protein phosphatase 1 binding"/>
    <property type="evidence" value="ECO:0007669"/>
    <property type="project" value="TreeGrafter"/>
</dbReference>
<name>A0A8H5GX96_9AGAR</name>
<dbReference type="GO" id="GO:0000164">
    <property type="term" value="C:protein phosphatase type 1 complex"/>
    <property type="evidence" value="ECO:0007669"/>
    <property type="project" value="TreeGrafter"/>
</dbReference>
<proteinExistence type="predicted"/>
<feature type="compositionally biased region" description="Low complexity" evidence="1">
    <location>
        <begin position="87"/>
        <end position="99"/>
    </location>
</feature>
<feature type="region of interest" description="Disordered" evidence="1">
    <location>
        <begin position="567"/>
        <end position="701"/>
    </location>
</feature>
<dbReference type="OrthoDB" id="1881at2759"/>
<dbReference type="AlphaFoldDB" id="A0A8H5GX96"/>
<dbReference type="EMBL" id="JAACJM010000004">
    <property type="protein sequence ID" value="KAF5372919.1"/>
    <property type="molecule type" value="Genomic_DNA"/>
</dbReference>
<feature type="region of interest" description="Disordered" evidence="1">
    <location>
        <begin position="34"/>
        <end position="124"/>
    </location>
</feature>
<accession>A0A8H5GX96</accession>
<evidence type="ECO:0000259" key="2">
    <source>
        <dbReference type="PROSITE" id="PS51159"/>
    </source>
</evidence>
<dbReference type="InterPro" id="IPR050782">
    <property type="entry name" value="PP1_regulatory_subunit_3"/>
</dbReference>
<keyword evidence="4" id="KW-1185">Reference proteome</keyword>
<dbReference type="PANTHER" id="PTHR12307">
    <property type="entry name" value="PROTEIN PHOSPHATASE 1 REGULATORY SUBUNIT"/>
    <property type="match status" value="1"/>
</dbReference>
<feature type="region of interest" description="Disordered" evidence="1">
    <location>
        <begin position="275"/>
        <end position="294"/>
    </location>
</feature>
<feature type="compositionally biased region" description="Low complexity" evidence="1">
    <location>
        <begin position="660"/>
        <end position="684"/>
    </location>
</feature>
<dbReference type="Pfam" id="PF03370">
    <property type="entry name" value="CBM_21"/>
    <property type="match status" value="1"/>
</dbReference>
<gene>
    <name evidence="3" type="ORF">D9758_001484</name>
</gene>
<evidence type="ECO:0000313" key="3">
    <source>
        <dbReference type="EMBL" id="KAF5372919.1"/>
    </source>
</evidence>
<feature type="region of interest" description="Disordered" evidence="1">
    <location>
        <begin position="504"/>
        <end position="555"/>
    </location>
</feature>
<feature type="compositionally biased region" description="Low complexity" evidence="1">
    <location>
        <begin position="440"/>
        <end position="455"/>
    </location>
</feature>
<dbReference type="Gene3D" id="2.60.40.2440">
    <property type="entry name" value="Carbohydrate binding type-21 domain"/>
    <property type="match status" value="1"/>
</dbReference>
<dbReference type="InterPro" id="IPR005036">
    <property type="entry name" value="CBM21_dom"/>
</dbReference>
<feature type="compositionally biased region" description="Polar residues" evidence="1">
    <location>
        <begin position="53"/>
        <end position="62"/>
    </location>
</feature>
<feature type="compositionally biased region" description="Polar residues" evidence="1">
    <location>
        <begin position="281"/>
        <end position="290"/>
    </location>
</feature>
<feature type="region of interest" description="Disordered" evidence="1">
    <location>
        <begin position="435"/>
        <end position="457"/>
    </location>
</feature>
<comment type="caution">
    <text evidence="3">The sequence shown here is derived from an EMBL/GenBank/DDBJ whole genome shotgun (WGS) entry which is preliminary data.</text>
</comment>
<dbReference type="PANTHER" id="PTHR12307:SF36">
    <property type="entry name" value="GLYCOGEN-BINDING SUBUNIT 76A"/>
    <property type="match status" value="1"/>
</dbReference>
<dbReference type="GO" id="GO:2001069">
    <property type="term" value="F:glycogen binding"/>
    <property type="evidence" value="ECO:0007669"/>
    <property type="project" value="TreeGrafter"/>
</dbReference>
<evidence type="ECO:0000256" key="1">
    <source>
        <dbReference type="SAM" id="MobiDB-lite"/>
    </source>
</evidence>
<dbReference type="InterPro" id="IPR038175">
    <property type="entry name" value="CBM21_dom_sf"/>
</dbReference>
<protein>
    <recommendedName>
        <fullName evidence="2">CBM21 domain-containing protein</fullName>
    </recommendedName>
</protein>
<feature type="domain" description="CBM21" evidence="2">
    <location>
        <begin position="315"/>
        <end position="425"/>
    </location>
</feature>
<feature type="compositionally biased region" description="Polar residues" evidence="1">
    <location>
        <begin position="685"/>
        <end position="701"/>
    </location>
</feature>
<sequence>MILSSPRLSPSFLPASSMIATLSTSSISMSSTKDFNAAGAPLPFVPRRDSSTRSRVTPITPSSHHRTGSVKIHVQQATSPKEEEDQSSSSSSSSSGSSTGHHHSSRPKRIRGVRIPIPESFTPSVDSNTKTDVYAFPSKVAEDDLKPSAVAKVEQPLAAAAVATPVRLNLEGISTRAKSAPSPMLMMTPMRTETKSAPIDTPIPSVLRKKSGQLVKPSLKTSKTAFQGSLTISTTRGLAYTKSEPATPTVKAVHFDSQLEHVKLFLAEQRPIAVSRDGSPTDETSGTESDFPSWIYGGKSNPKKKLIMEVVNMPPSINLQADIVLEELKLSPEGNSLIGRVRVRNLDFQKWVAVRFTVDSWQTTSEVTAKYVESCPDNIDIFTFGIRLNDMLVRIEEKTLVMALRYHVGDREIWDNNWGGNYIVKFSWEALPPPPPPPAAARFSSGGSDSGSDIGGDLKSRLEQVIQKRGQNLEDEDNLSRWDRNFNFKKAASFSARYDIGSHFKNPWRQPSSDPQRHSRMHSHPHVSSIPWPEQSTASTKPKLPKIKPSLGSPRAVDDDEMFWPAPHVPSDVDLTSPPEQRTHRNHTRGYFDVSTLGNGSGVKRTPPGSRRSSFAVGDEDNKGQLMSSSRSYSFPPVDGSSSRMKGAGLGITTTHPELESTSESSATSDSSSLSSPSDDLLSSGATAVSPGSPSSDPLNPKTSYSEFLDKFCFFTGANENPYFNVLPPGSVSSSRTSSMSSDDFISKPSPRIHDALVTLLSSPPPGVLQTRDDSAILSGSSTPVSSSFGSRCPTPVAH</sequence>
<feature type="compositionally biased region" description="Low complexity" evidence="1">
    <location>
        <begin position="779"/>
        <end position="791"/>
    </location>
</feature>
<organism evidence="3 4">
    <name type="scientific">Tetrapyrgos nigripes</name>
    <dbReference type="NCBI Taxonomy" id="182062"/>
    <lineage>
        <taxon>Eukaryota</taxon>
        <taxon>Fungi</taxon>
        <taxon>Dikarya</taxon>
        <taxon>Basidiomycota</taxon>
        <taxon>Agaricomycotina</taxon>
        <taxon>Agaricomycetes</taxon>
        <taxon>Agaricomycetidae</taxon>
        <taxon>Agaricales</taxon>
        <taxon>Marasmiineae</taxon>
        <taxon>Marasmiaceae</taxon>
        <taxon>Tetrapyrgos</taxon>
    </lineage>
</organism>
<feature type="compositionally biased region" description="Basic residues" evidence="1">
    <location>
        <begin position="100"/>
        <end position="112"/>
    </location>
</feature>
<evidence type="ECO:0000313" key="4">
    <source>
        <dbReference type="Proteomes" id="UP000559256"/>
    </source>
</evidence>
<reference evidence="3 4" key="1">
    <citation type="journal article" date="2020" name="ISME J.">
        <title>Uncovering the hidden diversity of litter-decomposition mechanisms in mushroom-forming fungi.</title>
        <authorList>
            <person name="Floudas D."/>
            <person name="Bentzer J."/>
            <person name="Ahren D."/>
            <person name="Johansson T."/>
            <person name="Persson P."/>
            <person name="Tunlid A."/>
        </authorList>
    </citation>
    <scope>NUCLEOTIDE SEQUENCE [LARGE SCALE GENOMIC DNA]</scope>
    <source>
        <strain evidence="3 4">CBS 291.85</strain>
    </source>
</reference>